<dbReference type="InterPro" id="IPR006395">
    <property type="entry name" value="Me_Asp_am_lyase"/>
</dbReference>
<evidence type="ECO:0000256" key="5">
    <source>
        <dbReference type="ARBA" id="ARBA00011738"/>
    </source>
</evidence>
<dbReference type="InterPro" id="IPR036849">
    <property type="entry name" value="Enolase-like_C_sf"/>
</dbReference>
<comment type="subunit">
    <text evidence="5">Homodimer.</text>
</comment>
<evidence type="ECO:0000256" key="2">
    <source>
        <dbReference type="ARBA" id="ARBA00001946"/>
    </source>
</evidence>
<dbReference type="SFLD" id="SFLDG00151">
    <property type="entry name" value="methylaspartate_ammonia-lyase"/>
    <property type="match status" value="1"/>
</dbReference>
<keyword evidence="8 13" id="KW-0460">Magnesium</keyword>
<keyword evidence="7 13" id="KW-0479">Metal-binding</keyword>
<dbReference type="InterPro" id="IPR022665">
    <property type="entry name" value="MeAsp_NH4-lyase_N"/>
</dbReference>
<evidence type="ECO:0000256" key="7">
    <source>
        <dbReference type="ARBA" id="ARBA00022723"/>
    </source>
</evidence>
<evidence type="ECO:0000256" key="10">
    <source>
        <dbReference type="PIRSR" id="PIRSR017107-1"/>
    </source>
</evidence>
<dbReference type="PANTHER" id="PTHR48073">
    <property type="entry name" value="O-SUCCINYLBENZOATE SYNTHASE-RELATED"/>
    <property type="match status" value="1"/>
</dbReference>
<evidence type="ECO:0000256" key="3">
    <source>
        <dbReference type="ARBA" id="ARBA00004675"/>
    </source>
</evidence>
<feature type="active site" description="Proton acceptor" evidence="10">
    <location>
        <position position="332"/>
    </location>
</feature>
<evidence type="ECO:0000256" key="12">
    <source>
        <dbReference type="PIRSR" id="PIRSR017107-3"/>
    </source>
</evidence>
<evidence type="ECO:0000256" key="8">
    <source>
        <dbReference type="ARBA" id="ARBA00022842"/>
    </source>
</evidence>
<comment type="cofactor">
    <cofactor evidence="2 13">
        <name>Mg(2+)</name>
        <dbReference type="ChEBI" id="CHEBI:18420"/>
    </cofactor>
</comment>
<dbReference type="NCBIfam" id="TIGR01502">
    <property type="entry name" value="B_methylAsp_ase"/>
    <property type="match status" value="1"/>
</dbReference>
<dbReference type="Gene3D" id="3.30.390.10">
    <property type="entry name" value="Enolase-like, N-terminal domain"/>
    <property type="match status" value="1"/>
</dbReference>
<name>A0A7L6N7M0_9MOLU</name>
<dbReference type="GO" id="GO:0050096">
    <property type="term" value="F:methylaspartate ammonia-lyase activity"/>
    <property type="evidence" value="ECO:0007669"/>
    <property type="project" value="UniProtKB-EC"/>
</dbReference>
<evidence type="ECO:0000259" key="14">
    <source>
        <dbReference type="Pfam" id="PF05034"/>
    </source>
</evidence>
<feature type="binding site" evidence="11">
    <location>
        <position position="173"/>
    </location>
    <ligand>
        <name>(2S,3S)-3-methyl-L-aspartate</name>
        <dbReference type="ChEBI" id="CHEBI:58724"/>
    </ligand>
</feature>
<evidence type="ECO:0000313" key="16">
    <source>
        <dbReference type="EMBL" id="QLY40539.1"/>
    </source>
</evidence>
<dbReference type="InterPro" id="IPR029017">
    <property type="entry name" value="Enolase-like_N"/>
</dbReference>
<feature type="domain" description="Methylaspartate ammonia-lyase N-terminal" evidence="14">
    <location>
        <begin position="1"/>
        <end position="158"/>
    </location>
</feature>
<feature type="binding site" evidence="13">
    <location>
        <position position="274"/>
    </location>
    <ligand>
        <name>Mg(2+)</name>
        <dbReference type="ChEBI" id="CHEBI:18420"/>
    </ligand>
</feature>
<dbReference type="SFLD" id="SFLDF00007">
    <property type="entry name" value="methylaspartate_ammonia-lyase"/>
    <property type="match status" value="1"/>
</dbReference>
<dbReference type="SFLD" id="SFLDS00001">
    <property type="entry name" value="Enolase"/>
    <property type="match status" value="1"/>
</dbReference>
<sequence>MKIKDVILSKAYTGFFFDDQKAIKAGAKKDGLFYVGQPLIDGFKSIRQKGEAISIQLVLENGDTGIGECAAVQYSGTGGRDPLFLADDYIPFIEEHITPLLIGQELSDFKSMAEKYDRLKINGQRLHTAIRYGLTQAILSAISVWKKSTMAEIVRESYHINDEVYQAVPIFTQSGDERYDGVDKMILKEADVIPHGLINNIDEKLGRQGELLKNYVEWMRNRVLKYRAREDYLPVIHVDVYGTIGIAFNNDLERIVEYLIDLEETAKPLKIRVEGPIDDGSKEGTINYLAKITQMLDERESKLEIVADEWCNTLEDIKDFADAKAGHMLQIKTPDLGGINNICEAIIYCNKVGIGSYSGGTCNETNISSQITTNIAIACKADQMLAKPGMGVDEGYMIVKNEMNRVLAKANRKKG</sequence>
<dbReference type="Pfam" id="PF07476">
    <property type="entry name" value="MAAL_C"/>
    <property type="match status" value="1"/>
</dbReference>
<dbReference type="SUPFAM" id="SSF54826">
    <property type="entry name" value="Enolase N-terminal domain-like"/>
    <property type="match status" value="1"/>
</dbReference>
<organism evidence="16 17">
    <name type="scientific">Hujiaoplasma nucleasis</name>
    <dbReference type="NCBI Taxonomy" id="2725268"/>
    <lineage>
        <taxon>Bacteria</taxon>
        <taxon>Bacillati</taxon>
        <taxon>Mycoplasmatota</taxon>
        <taxon>Mollicutes</taxon>
        <taxon>Candidatus Izemoplasmatales</taxon>
        <taxon>Hujiaoplasmataceae</taxon>
        <taxon>Hujiaoplasma</taxon>
    </lineage>
</organism>
<evidence type="ECO:0000256" key="11">
    <source>
        <dbReference type="PIRSR" id="PIRSR017107-2"/>
    </source>
</evidence>
<dbReference type="SUPFAM" id="SSF51604">
    <property type="entry name" value="Enolase C-terminal domain-like"/>
    <property type="match status" value="1"/>
</dbReference>
<gene>
    <name evidence="16" type="ORF">HF295_06620</name>
</gene>
<accession>A0A7L6N7M0</accession>
<protein>
    <recommendedName>
        <fullName evidence="6">methylaspartate ammonia-lyase</fullName>
        <ecNumber evidence="6">4.3.1.2</ecNumber>
    </recommendedName>
</protein>
<dbReference type="RefSeq" id="WP_312031382.1">
    <property type="nucleotide sequence ID" value="NZ_CP051151.1"/>
</dbReference>
<dbReference type="Proteomes" id="UP000512167">
    <property type="component" value="Chromosome"/>
</dbReference>
<dbReference type="CDD" id="cd03314">
    <property type="entry name" value="MAL"/>
    <property type="match status" value="1"/>
</dbReference>
<dbReference type="EMBL" id="CP051151">
    <property type="protein sequence ID" value="QLY40539.1"/>
    <property type="molecule type" value="Genomic_DNA"/>
</dbReference>
<dbReference type="PANTHER" id="PTHR48073:SF2">
    <property type="entry name" value="O-SUCCINYLBENZOATE SYNTHASE"/>
    <property type="match status" value="1"/>
</dbReference>
<keyword evidence="17" id="KW-1185">Reference proteome</keyword>
<reference evidence="16 17" key="1">
    <citation type="submission" date="2020-04" db="EMBL/GenBank/DDBJ databases">
        <authorList>
            <person name="Zheng R.K."/>
            <person name="Sun C.M."/>
        </authorList>
    </citation>
    <scope>NUCLEOTIDE SEQUENCE [LARGE SCALE GENOMIC DNA]</scope>
    <source>
        <strain evidence="17">zrk29</strain>
    </source>
</reference>
<feature type="site" description="Transition state stabilizer" evidence="12">
    <location>
        <position position="195"/>
    </location>
</feature>
<dbReference type="InterPro" id="IPR022662">
    <property type="entry name" value="MeAsp_NH4-lyase_C"/>
</dbReference>
<evidence type="ECO:0000313" key="17">
    <source>
        <dbReference type="Proteomes" id="UP000512167"/>
    </source>
</evidence>
<comment type="catalytic activity">
    <reaction evidence="1">
        <text>(2S,3S)-3-methyl-L-aspartate = mesaconate + NH4(+)</text>
        <dbReference type="Rhea" id="RHEA:12829"/>
        <dbReference type="ChEBI" id="CHEBI:28938"/>
        <dbReference type="ChEBI" id="CHEBI:36986"/>
        <dbReference type="ChEBI" id="CHEBI:58724"/>
        <dbReference type="EC" id="4.3.1.2"/>
    </reaction>
</comment>
<feature type="binding site" evidence="13">
    <location>
        <position position="239"/>
    </location>
    <ligand>
        <name>Mg(2+)</name>
        <dbReference type="ChEBI" id="CHEBI:18420"/>
    </ligand>
</feature>
<comment type="similarity">
    <text evidence="4">Belongs to the methylaspartate ammonia-lyase family.</text>
</comment>
<dbReference type="KEGG" id="tbk:HF295_06620"/>
<evidence type="ECO:0000256" key="9">
    <source>
        <dbReference type="ARBA" id="ARBA00023239"/>
    </source>
</evidence>
<dbReference type="UniPathway" id="UPA00561">
    <property type="reaction ID" value="UER00618"/>
</dbReference>
<evidence type="ECO:0000256" key="6">
    <source>
        <dbReference type="ARBA" id="ARBA00012993"/>
    </source>
</evidence>
<dbReference type="AlphaFoldDB" id="A0A7L6N7M0"/>
<dbReference type="GO" id="GO:0019553">
    <property type="term" value="P:L-glutamate catabolic process via L-citramalate"/>
    <property type="evidence" value="ECO:0007669"/>
    <property type="project" value="UniProtKB-UniPathway"/>
</dbReference>
<evidence type="ECO:0000256" key="4">
    <source>
        <dbReference type="ARBA" id="ARBA00009954"/>
    </source>
</evidence>
<feature type="binding site" evidence="11">
    <location>
        <position position="330"/>
    </location>
    <ligand>
        <name>(2S,3S)-3-methyl-L-aspartate</name>
        <dbReference type="ChEBI" id="CHEBI:58724"/>
    </ligand>
</feature>
<proteinExistence type="inferred from homology"/>
<dbReference type="EC" id="4.3.1.2" evidence="6"/>
<dbReference type="GO" id="GO:0046872">
    <property type="term" value="F:metal ion binding"/>
    <property type="evidence" value="ECO:0007669"/>
    <property type="project" value="UniProtKB-KW"/>
</dbReference>
<dbReference type="Pfam" id="PF05034">
    <property type="entry name" value="MAAL_N"/>
    <property type="match status" value="1"/>
</dbReference>
<evidence type="ECO:0000259" key="15">
    <source>
        <dbReference type="Pfam" id="PF07476"/>
    </source>
</evidence>
<dbReference type="PIRSF" id="PIRSF017107">
    <property type="entry name" value="MAL"/>
    <property type="match status" value="1"/>
</dbReference>
<feature type="binding site" evidence="13">
    <location>
        <position position="308"/>
    </location>
    <ligand>
        <name>Mg(2+)</name>
        <dbReference type="ChEBI" id="CHEBI:18420"/>
    </ligand>
</feature>
<feature type="domain" description="Methylaspartate ammonia-lyase C-terminal" evidence="15">
    <location>
        <begin position="166"/>
        <end position="411"/>
    </location>
</feature>
<evidence type="ECO:0000256" key="1">
    <source>
        <dbReference type="ARBA" id="ARBA00000789"/>
    </source>
</evidence>
<comment type="pathway">
    <text evidence="3">Amino-acid degradation; L-glutamate degradation via mesaconate pathway; acetate and pyruvate from L-glutamate: step 2/4.</text>
</comment>
<evidence type="ECO:0000256" key="13">
    <source>
        <dbReference type="PIRSR" id="PIRSR017107-4"/>
    </source>
</evidence>
<keyword evidence="9 16" id="KW-0456">Lyase</keyword>
<dbReference type="Gene3D" id="3.20.20.120">
    <property type="entry name" value="Enolase-like C-terminal domain"/>
    <property type="match status" value="1"/>
</dbReference>